<reference evidence="1 2" key="1">
    <citation type="submission" date="2018-10" db="EMBL/GenBank/DDBJ databases">
        <title>A high-quality apple genome assembly.</title>
        <authorList>
            <person name="Hu J."/>
        </authorList>
    </citation>
    <scope>NUCLEOTIDE SEQUENCE [LARGE SCALE GENOMIC DNA]</scope>
    <source>
        <strain evidence="2">cv. HFTH1</strain>
        <tissue evidence="1">Young leaf</tissue>
    </source>
</reference>
<proteinExistence type="predicted"/>
<gene>
    <name evidence="1" type="ORF">DVH24_031596</name>
</gene>
<evidence type="ECO:0000313" key="1">
    <source>
        <dbReference type="EMBL" id="RXH89239.1"/>
    </source>
</evidence>
<dbReference type="InterPro" id="IPR052929">
    <property type="entry name" value="RNase_H-like_EbsB-rel"/>
</dbReference>
<dbReference type="AlphaFoldDB" id="A0A498J0K2"/>
<evidence type="ECO:0000313" key="2">
    <source>
        <dbReference type="Proteomes" id="UP000290289"/>
    </source>
</evidence>
<name>A0A498J0K2_MALDO</name>
<dbReference type="PANTHER" id="PTHR47074">
    <property type="entry name" value="BNAC02G40300D PROTEIN"/>
    <property type="match status" value="1"/>
</dbReference>
<dbReference type="PANTHER" id="PTHR47074:SF73">
    <property type="entry name" value="OS04G0448401 PROTEIN"/>
    <property type="match status" value="1"/>
</dbReference>
<sequence>MYNVDASRAPSSTSRFVGAVVRDSDGMFVTTGRYSLHASFVAVAKAMAILKGNVLTNGSWEAFHALIKSKKLGESFQDCRWSWIPRSANMAANHLASRQCWEMCDYTWVDWPPSSLVHVLNNDRLPCPP</sequence>
<protein>
    <recommendedName>
        <fullName evidence="3">RNase H type-1 domain-containing protein</fullName>
    </recommendedName>
</protein>
<accession>A0A498J0K2</accession>
<keyword evidence="2" id="KW-1185">Reference proteome</keyword>
<dbReference type="Proteomes" id="UP000290289">
    <property type="component" value="Chromosome 9"/>
</dbReference>
<comment type="caution">
    <text evidence="1">The sequence shown here is derived from an EMBL/GenBank/DDBJ whole genome shotgun (WGS) entry which is preliminary data.</text>
</comment>
<evidence type="ECO:0008006" key="3">
    <source>
        <dbReference type="Google" id="ProtNLM"/>
    </source>
</evidence>
<organism evidence="1 2">
    <name type="scientific">Malus domestica</name>
    <name type="common">Apple</name>
    <name type="synonym">Pyrus malus</name>
    <dbReference type="NCBI Taxonomy" id="3750"/>
    <lineage>
        <taxon>Eukaryota</taxon>
        <taxon>Viridiplantae</taxon>
        <taxon>Streptophyta</taxon>
        <taxon>Embryophyta</taxon>
        <taxon>Tracheophyta</taxon>
        <taxon>Spermatophyta</taxon>
        <taxon>Magnoliopsida</taxon>
        <taxon>eudicotyledons</taxon>
        <taxon>Gunneridae</taxon>
        <taxon>Pentapetalae</taxon>
        <taxon>rosids</taxon>
        <taxon>fabids</taxon>
        <taxon>Rosales</taxon>
        <taxon>Rosaceae</taxon>
        <taxon>Amygdaloideae</taxon>
        <taxon>Maleae</taxon>
        <taxon>Malus</taxon>
    </lineage>
</organism>
<dbReference type="EMBL" id="RDQH01000335">
    <property type="protein sequence ID" value="RXH89239.1"/>
    <property type="molecule type" value="Genomic_DNA"/>
</dbReference>